<dbReference type="Pfam" id="PF07536">
    <property type="entry name" value="HWE_HK"/>
    <property type="match status" value="1"/>
</dbReference>
<evidence type="ECO:0000256" key="3">
    <source>
        <dbReference type="ARBA" id="ARBA00012438"/>
    </source>
</evidence>
<proteinExistence type="predicted"/>
<dbReference type="Gene3D" id="3.30.565.10">
    <property type="entry name" value="Histidine kinase-like ATPase, C-terminal domain"/>
    <property type="match status" value="1"/>
</dbReference>
<keyword evidence="9" id="KW-0067">ATP-binding</keyword>
<protein>
    <recommendedName>
        <fullName evidence="3">histidine kinase</fullName>
        <ecNumber evidence="3">2.7.13.3</ecNumber>
    </recommendedName>
</protein>
<evidence type="ECO:0000256" key="2">
    <source>
        <dbReference type="ARBA" id="ARBA00004370"/>
    </source>
</evidence>
<dbReference type="OrthoDB" id="136506at2"/>
<dbReference type="Proteomes" id="UP000092932">
    <property type="component" value="Chromosome"/>
</dbReference>
<keyword evidence="6 12" id="KW-0812">Transmembrane</keyword>
<dbReference type="KEGG" id="ado:A6F68_01203"/>
<dbReference type="InterPro" id="IPR011102">
    <property type="entry name" value="Sig_transdc_His_kinase_HWE"/>
</dbReference>
<comment type="catalytic activity">
    <reaction evidence="1">
        <text>ATP + protein L-histidine = ADP + protein N-phospho-L-histidine.</text>
        <dbReference type="EC" id="2.7.13.3"/>
    </reaction>
</comment>
<reference evidence="14 15" key="1">
    <citation type="submission" date="2016-07" db="EMBL/GenBank/DDBJ databases">
        <title>Complete genome sequence of Altererythrobacter dongtanensis KCTC 22672, a type strain with esterase isolated from tidal flat.</title>
        <authorList>
            <person name="Cheng H."/>
            <person name="Wu Y.-H."/>
            <person name="Zhou P."/>
            <person name="Huo Y.-Y."/>
            <person name="Wang C.-S."/>
            <person name="Xu X.-W."/>
        </authorList>
    </citation>
    <scope>NUCLEOTIDE SEQUENCE [LARGE SCALE GENOMIC DNA]</scope>
    <source>
        <strain evidence="14 15">KCTC 22672</strain>
    </source>
</reference>
<keyword evidence="11 12" id="KW-0472">Membrane</keyword>
<dbReference type="EC" id="2.7.13.3" evidence="3"/>
<dbReference type="InterPro" id="IPR042240">
    <property type="entry name" value="CHASE_sf"/>
</dbReference>
<dbReference type="AlphaFoldDB" id="A0A1B2AC30"/>
<dbReference type="Gene3D" id="3.30.450.350">
    <property type="entry name" value="CHASE domain"/>
    <property type="match status" value="1"/>
</dbReference>
<dbReference type="RefSeq" id="WP_067677345.1">
    <property type="nucleotide sequence ID" value="NZ_CP016591.1"/>
</dbReference>
<dbReference type="SMART" id="SM01079">
    <property type="entry name" value="CHASE"/>
    <property type="match status" value="1"/>
</dbReference>
<keyword evidence="7" id="KW-0547">Nucleotide-binding</keyword>
<evidence type="ECO:0000313" key="14">
    <source>
        <dbReference type="EMBL" id="ANY19720.1"/>
    </source>
</evidence>
<dbReference type="PROSITE" id="PS50839">
    <property type="entry name" value="CHASE"/>
    <property type="match status" value="1"/>
</dbReference>
<evidence type="ECO:0000256" key="11">
    <source>
        <dbReference type="ARBA" id="ARBA00023136"/>
    </source>
</evidence>
<dbReference type="EMBL" id="CP016591">
    <property type="protein sequence ID" value="ANY19720.1"/>
    <property type="molecule type" value="Genomic_DNA"/>
</dbReference>
<dbReference type="GO" id="GO:0007165">
    <property type="term" value="P:signal transduction"/>
    <property type="evidence" value="ECO:0007669"/>
    <property type="project" value="UniProtKB-ARBA"/>
</dbReference>
<dbReference type="PANTHER" id="PTHR41523:SF7">
    <property type="entry name" value="HISTIDINE KINASE"/>
    <property type="match status" value="1"/>
</dbReference>
<evidence type="ECO:0000256" key="9">
    <source>
        <dbReference type="ARBA" id="ARBA00022840"/>
    </source>
</evidence>
<accession>A0A1B2AC30</accession>
<feature type="transmembrane region" description="Helical" evidence="12">
    <location>
        <begin position="29"/>
        <end position="49"/>
    </location>
</feature>
<dbReference type="GO" id="GO:0004673">
    <property type="term" value="F:protein histidine kinase activity"/>
    <property type="evidence" value="ECO:0007669"/>
    <property type="project" value="UniProtKB-EC"/>
</dbReference>
<evidence type="ECO:0000313" key="15">
    <source>
        <dbReference type="Proteomes" id="UP000092932"/>
    </source>
</evidence>
<keyword evidence="10 12" id="KW-1133">Transmembrane helix</keyword>
<dbReference type="Pfam" id="PF03924">
    <property type="entry name" value="CHASE"/>
    <property type="match status" value="1"/>
</dbReference>
<evidence type="ECO:0000256" key="10">
    <source>
        <dbReference type="ARBA" id="ARBA00022989"/>
    </source>
</evidence>
<name>A0A1B2AC30_9SPHN</name>
<dbReference type="PANTHER" id="PTHR41523">
    <property type="entry name" value="TWO-COMPONENT SYSTEM SENSOR PROTEIN"/>
    <property type="match status" value="1"/>
</dbReference>
<dbReference type="GO" id="GO:0016020">
    <property type="term" value="C:membrane"/>
    <property type="evidence" value="ECO:0007669"/>
    <property type="project" value="UniProtKB-SubCell"/>
</dbReference>
<evidence type="ECO:0000256" key="7">
    <source>
        <dbReference type="ARBA" id="ARBA00022741"/>
    </source>
</evidence>
<dbReference type="SUPFAM" id="SSF55874">
    <property type="entry name" value="ATPase domain of HSP90 chaperone/DNA topoisomerase II/histidine kinase"/>
    <property type="match status" value="1"/>
</dbReference>
<dbReference type="InterPro" id="IPR006189">
    <property type="entry name" value="CHASE_dom"/>
</dbReference>
<dbReference type="SMART" id="SM00911">
    <property type="entry name" value="HWE_HK"/>
    <property type="match status" value="1"/>
</dbReference>
<keyword evidence="5 14" id="KW-0808">Transferase</keyword>
<evidence type="ECO:0000259" key="13">
    <source>
        <dbReference type="PROSITE" id="PS50839"/>
    </source>
</evidence>
<feature type="transmembrane region" description="Helical" evidence="12">
    <location>
        <begin position="315"/>
        <end position="337"/>
    </location>
</feature>
<evidence type="ECO:0000256" key="4">
    <source>
        <dbReference type="ARBA" id="ARBA00022553"/>
    </source>
</evidence>
<keyword evidence="15" id="KW-1185">Reference proteome</keyword>
<feature type="domain" description="CHASE" evidence="13">
    <location>
        <begin position="92"/>
        <end position="303"/>
    </location>
</feature>
<dbReference type="PATRIC" id="fig|692370.5.peg.1219"/>
<evidence type="ECO:0000256" key="5">
    <source>
        <dbReference type="ARBA" id="ARBA00022679"/>
    </source>
</evidence>
<comment type="subcellular location">
    <subcellularLocation>
        <location evidence="2">Membrane</location>
    </subcellularLocation>
</comment>
<dbReference type="STRING" id="692370.A6F68_01203"/>
<evidence type="ECO:0000256" key="8">
    <source>
        <dbReference type="ARBA" id="ARBA00022777"/>
    </source>
</evidence>
<gene>
    <name evidence="14" type="ORF">A6F68_01203</name>
</gene>
<organism evidence="14 15">
    <name type="scientific">Tsuneonella dongtanensis</name>
    <dbReference type="NCBI Taxonomy" id="692370"/>
    <lineage>
        <taxon>Bacteria</taxon>
        <taxon>Pseudomonadati</taxon>
        <taxon>Pseudomonadota</taxon>
        <taxon>Alphaproteobacteria</taxon>
        <taxon>Sphingomonadales</taxon>
        <taxon>Erythrobacteraceae</taxon>
        <taxon>Tsuneonella</taxon>
    </lineage>
</organism>
<keyword evidence="8 14" id="KW-0418">Kinase</keyword>
<evidence type="ECO:0000256" key="12">
    <source>
        <dbReference type="SAM" id="Phobius"/>
    </source>
</evidence>
<dbReference type="GO" id="GO:0005524">
    <property type="term" value="F:ATP binding"/>
    <property type="evidence" value="ECO:0007669"/>
    <property type="project" value="UniProtKB-KW"/>
</dbReference>
<evidence type="ECO:0000256" key="6">
    <source>
        <dbReference type="ARBA" id="ARBA00022692"/>
    </source>
</evidence>
<dbReference type="InterPro" id="IPR036890">
    <property type="entry name" value="HATPase_C_sf"/>
</dbReference>
<evidence type="ECO:0000256" key="1">
    <source>
        <dbReference type="ARBA" id="ARBA00000085"/>
    </source>
</evidence>
<sequence length="574" mass="63298">MGLIGAIEVERHEQGQRRSRRWLISYPRATPLTIFLLIAAITALSVFAIERGERRRDEARLSETAQAVASAIERRGHTSSAYLRAGAALFGTVESVPPSLFRRFVSELRLDSDYQGAEGLGWAETITADEIPDFEERLAEELPGRPRVRPAPTSSRVHLVPVTYIQPDTQRNRRALAFDMYSEPVRREAMDEAERTVRPTASGRVVLVQEGDVPAPGFLVYMPVFDQVEGGRNLKGFIYSPFNGRDFLESALQLENRNGMGVRLYDGDVADPDVLLAELPGDAATQRILRKSIAVANRTMLLEVQSARGSSLSMLSMLTLLFGLLVATLLMIVARLLTQQAVEDQTSLDWLAEQNSIRDTLTRELNHRVKNTLANVLSIVSLTRRRATSLDDFAEGIDGRIRALSATHDLLTQSEWGTTPIRDVIEAELAPYARSEGALEIAGPLVELAPNDALSLGLAIHELATNATKYGALSAPGGKVRITWALDRDDLASIRWVETGGPPVPATRPRGFGTDLIQKIVAHELRHPVDLRFEESGVVCTLHVPVRQPSEFELRARRRAAVAASEKETKKGSD</sequence>
<keyword evidence="4" id="KW-0597">Phosphoprotein</keyword>